<sequence length="194" mass="21356">MHGLSLQPGLQLFIVGIDADEDVSEARLSAFDEVVEATALGRSSGKTIFKLTVELDEAVSDAFDGSTDAALMDSILVTPAGWYEEKLFKDYAALSEFQTACQGGDIDVEIISLNHDRTSFEDDSPYGLTKRQHEALTLALSRGYYERPRRVTAAELAEELDISQPSMSDLLRRGERQLLTATLDSRGYINTLSK</sequence>
<keyword evidence="5" id="KW-1185">Reference proteome</keyword>
<gene>
    <name evidence="4" type="ORF">AUR65_015330</name>
</gene>
<dbReference type="EMBL" id="LOPW02000018">
    <property type="protein sequence ID" value="POG54418.1"/>
    <property type="molecule type" value="Genomic_DNA"/>
</dbReference>
<dbReference type="PANTHER" id="PTHR34236">
    <property type="entry name" value="DIMETHYL SULFOXIDE REDUCTASE TRANSCRIPTIONAL ACTIVATOR"/>
    <property type="match status" value="1"/>
</dbReference>
<evidence type="ECO:0000256" key="2">
    <source>
        <dbReference type="ARBA" id="ARBA00023163"/>
    </source>
</evidence>
<dbReference type="PANTHER" id="PTHR34236:SF1">
    <property type="entry name" value="DIMETHYL SULFOXIDE REDUCTASE TRANSCRIPTIONAL ACTIVATOR"/>
    <property type="match status" value="1"/>
</dbReference>
<dbReference type="Pfam" id="PF04967">
    <property type="entry name" value="HTH_10"/>
    <property type="match status" value="1"/>
</dbReference>
<dbReference type="InterPro" id="IPR036388">
    <property type="entry name" value="WH-like_DNA-bd_sf"/>
</dbReference>
<evidence type="ECO:0000259" key="3">
    <source>
        <dbReference type="Pfam" id="PF04967"/>
    </source>
</evidence>
<keyword evidence="2" id="KW-0804">Transcription</keyword>
<proteinExistence type="predicted"/>
<evidence type="ECO:0000313" key="4">
    <source>
        <dbReference type="EMBL" id="POG54418.1"/>
    </source>
</evidence>
<reference evidence="4" key="1">
    <citation type="submission" date="2017-08" db="EMBL/GenBank/DDBJ databases">
        <title>Haloferax marisrubri sp. nov., isolated from the Discovery deep brine-seawater interface in the Red Sea.</title>
        <authorList>
            <person name="Zhang G."/>
            <person name="Stingl U."/>
        </authorList>
    </citation>
    <scope>NUCLEOTIDE SEQUENCE [LARGE SCALE GENOMIC DNA]</scope>
    <source>
        <strain evidence="4">SB3</strain>
    </source>
</reference>
<name>A0A2P4NMU1_9EURY</name>
<feature type="domain" description="HTH bat-type" evidence="3">
    <location>
        <begin position="128"/>
        <end position="179"/>
    </location>
</feature>
<dbReference type="Gene3D" id="1.10.10.10">
    <property type="entry name" value="Winged helix-like DNA-binding domain superfamily/Winged helix DNA-binding domain"/>
    <property type="match status" value="1"/>
</dbReference>
<organism evidence="4 5">
    <name type="scientific">Haloferax marisrubri</name>
    <dbReference type="NCBI Taxonomy" id="1544719"/>
    <lineage>
        <taxon>Archaea</taxon>
        <taxon>Methanobacteriati</taxon>
        <taxon>Methanobacteriota</taxon>
        <taxon>Stenosarchaea group</taxon>
        <taxon>Halobacteria</taxon>
        <taxon>Halobacteriales</taxon>
        <taxon>Haloferacaceae</taxon>
        <taxon>Haloferax</taxon>
    </lineage>
</organism>
<accession>A0A2P4NMU1</accession>
<comment type="caution">
    <text evidence="4">The sequence shown here is derived from an EMBL/GenBank/DDBJ whole genome shotgun (WGS) entry which is preliminary data.</text>
</comment>
<dbReference type="InterPro" id="IPR007050">
    <property type="entry name" value="HTH_bacterioopsin"/>
</dbReference>
<keyword evidence="1" id="KW-0805">Transcription regulation</keyword>
<dbReference type="Proteomes" id="UP000053621">
    <property type="component" value="Unassembled WGS sequence"/>
</dbReference>
<evidence type="ECO:0000256" key="1">
    <source>
        <dbReference type="ARBA" id="ARBA00023015"/>
    </source>
</evidence>
<dbReference type="AlphaFoldDB" id="A0A2P4NMU1"/>
<evidence type="ECO:0000313" key="5">
    <source>
        <dbReference type="Proteomes" id="UP000053621"/>
    </source>
</evidence>
<protein>
    <submittedName>
        <fullName evidence="4">Bacterio-opsin activator</fullName>
    </submittedName>
</protein>